<evidence type="ECO:0000313" key="5">
    <source>
        <dbReference type="Proteomes" id="UP000627781"/>
    </source>
</evidence>
<feature type="chain" id="PRO_5045715206" evidence="2">
    <location>
        <begin position="20"/>
        <end position="340"/>
    </location>
</feature>
<dbReference type="PROSITE" id="PS51257">
    <property type="entry name" value="PROKAR_LIPOPROTEIN"/>
    <property type="match status" value="1"/>
</dbReference>
<dbReference type="InterPro" id="IPR032485">
    <property type="entry name" value="LRP1-like_beta_prop"/>
</dbReference>
<evidence type="ECO:0000259" key="3">
    <source>
        <dbReference type="Pfam" id="PF16472"/>
    </source>
</evidence>
<keyword evidence="2" id="KW-0732">Signal</keyword>
<reference evidence="4 5" key="1">
    <citation type="submission" date="2020-08" db="EMBL/GenBank/DDBJ databases">
        <title>A Genomic Blueprint of the Chicken Gut Microbiome.</title>
        <authorList>
            <person name="Gilroy R."/>
            <person name="Ravi A."/>
            <person name="Getino M."/>
            <person name="Pursley I."/>
            <person name="Horton D.L."/>
            <person name="Alikhan N.-F."/>
            <person name="Baker D."/>
            <person name="Gharbi K."/>
            <person name="Hall N."/>
            <person name="Watson M."/>
            <person name="Adriaenssens E.M."/>
            <person name="Foster-Nyarko E."/>
            <person name="Jarju S."/>
            <person name="Secka A."/>
            <person name="Antonio M."/>
            <person name="Oren A."/>
            <person name="Chaudhuri R."/>
            <person name="La Ragione R.M."/>
            <person name="Hildebrand F."/>
            <person name="Pallen M.J."/>
        </authorList>
    </citation>
    <scope>NUCLEOTIDE SEQUENCE [LARGE SCALE GENOMIC DNA]</scope>
    <source>
        <strain evidence="4 5">Sa3CVN1</strain>
    </source>
</reference>
<feature type="domain" description="Prolow-density lipoprotein receptor-related protein 1-like beta-propeller" evidence="3">
    <location>
        <begin position="64"/>
        <end position="229"/>
    </location>
</feature>
<feature type="signal peptide" evidence="2">
    <location>
        <begin position="1"/>
        <end position="19"/>
    </location>
</feature>
<name>A0ABR8PS31_9CLOT</name>
<evidence type="ECO:0000313" key="4">
    <source>
        <dbReference type="EMBL" id="MBD7910986.1"/>
    </source>
</evidence>
<keyword evidence="5" id="KW-1185">Reference proteome</keyword>
<dbReference type="EMBL" id="JACSRA010000007">
    <property type="protein sequence ID" value="MBD7910986.1"/>
    <property type="molecule type" value="Genomic_DNA"/>
</dbReference>
<organism evidence="4 5">
    <name type="scientific">Clostridium cibarium</name>
    <dbReference type="NCBI Taxonomy" id="2762247"/>
    <lineage>
        <taxon>Bacteria</taxon>
        <taxon>Bacillati</taxon>
        <taxon>Bacillota</taxon>
        <taxon>Clostridia</taxon>
        <taxon>Eubacteriales</taxon>
        <taxon>Clostridiaceae</taxon>
        <taxon>Clostridium</taxon>
    </lineage>
</organism>
<dbReference type="RefSeq" id="WP_191767961.1">
    <property type="nucleotide sequence ID" value="NZ_JACSRA010000007.1"/>
</dbReference>
<evidence type="ECO:0000256" key="1">
    <source>
        <dbReference type="SAM" id="MobiDB-lite"/>
    </source>
</evidence>
<dbReference type="Proteomes" id="UP000627781">
    <property type="component" value="Unassembled WGS sequence"/>
</dbReference>
<feature type="region of interest" description="Disordered" evidence="1">
    <location>
        <begin position="20"/>
        <end position="45"/>
    </location>
</feature>
<accession>A0ABR8PS31</accession>
<gene>
    <name evidence="4" type="ORF">H9661_06430</name>
</gene>
<sequence>MKKYILLSLLIATALTITSCTNSSSKSDSNSSNEISSSSNSSTSSNNLIEPLVLNDKTTYSSPFAVNGNSLIFSNWDDNNKLSIVNDPIPKDMLSNKSVSDFFNYSGETFVIVNNTIYFGDGNSANNLASINISDKTYTKINNSNAHNITSMEDKIFYLDIPDNYNHQGKLYAYDTKTKSSKVMTPDIVGRYIINNNFILYQNISDGSKLYKIKIDGTGKEKLADFSVDSFAPYSSQLLISNSDDNNNLYKLDPSTKETKRVAVMKITNLKVFNNNLYFISGEDANCLYKLNVDINKPEATSTKLLADSINDFYPTDKGIFVQKGINVNNPYIVGLDTAK</sequence>
<proteinExistence type="predicted"/>
<protein>
    <submittedName>
        <fullName evidence="4">DUF5050 domain-containing protein</fullName>
    </submittedName>
</protein>
<dbReference type="Pfam" id="PF16472">
    <property type="entry name" value="DUF5050"/>
    <property type="match status" value="1"/>
</dbReference>
<comment type="caution">
    <text evidence="4">The sequence shown here is derived from an EMBL/GenBank/DDBJ whole genome shotgun (WGS) entry which is preliminary data.</text>
</comment>
<dbReference type="SUPFAM" id="SSF69304">
    <property type="entry name" value="Tricorn protease N-terminal domain"/>
    <property type="match status" value="1"/>
</dbReference>
<evidence type="ECO:0000256" key="2">
    <source>
        <dbReference type="SAM" id="SignalP"/>
    </source>
</evidence>